<gene>
    <name evidence="15" type="ORF">CRV08_03660</name>
</gene>
<protein>
    <submittedName>
        <fullName evidence="15">TonB-dependent siderophore receptor</fullName>
    </submittedName>
</protein>
<evidence type="ECO:0000256" key="12">
    <source>
        <dbReference type="SAM" id="SignalP"/>
    </source>
</evidence>
<comment type="subcellular location">
    <subcellularLocation>
        <location evidence="1 10">Cell outer membrane</location>
        <topology evidence="1 10">Multi-pass membrane protein</topology>
    </subcellularLocation>
</comment>
<organism evidence="15 16">
    <name type="scientific">Halarcobacter ebronensis</name>
    <dbReference type="NCBI Taxonomy" id="1462615"/>
    <lineage>
        <taxon>Bacteria</taxon>
        <taxon>Pseudomonadati</taxon>
        <taxon>Campylobacterota</taxon>
        <taxon>Epsilonproteobacteria</taxon>
        <taxon>Campylobacterales</taxon>
        <taxon>Arcobacteraceae</taxon>
        <taxon>Halarcobacter</taxon>
    </lineage>
</organism>
<dbReference type="GO" id="GO:0015344">
    <property type="term" value="F:siderophore uptake transmembrane transporter activity"/>
    <property type="evidence" value="ECO:0007669"/>
    <property type="project" value="TreeGrafter"/>
</dbReference>
<keyword evidence="9 10" id="KW-0998">Cell outer membrane</keyword>
<keyword evidence="4 10" id="KW-1134">Transmembrane beta strand</keyword>
<evidence type="ECO:0000256" key="11">
    <source>
        <dbReference type="RuleBase" id="RU003357"/>
    </source>
</evidence>
<evidence type="ECO:0000256" key="10">
    <source>
        <dbReference type="PROSITE-ProRule" id="PRU01360"/>
    </source>
</evidence>
<dbReference type="InterPro" id="IPR037066">
    <property type="entry name" value="Plug_dom_sf"/>
</dbReference>
<keyword evidence="3 10" id="KW-0813">Transport</keyword>
<comment type="caution">
    <text evidence="15">The sequence shown here is derived from an EMBL/GenBank/DDBJ whole genome shotgun (WGS) entry which is preliminary data.</text>
</comment>
<dbReference type="GO" id="GO:0009279">
    <property type="term" value="C:cell outer membrane"/>
    <property type="evidence" value="ECO:0007669"/>
    <property type="project" value="UniProtKB-SubCell"/>
</dbReference>
<feature type="domain" description="TonB-dependent receptor plug" evidence="14">
    <location>
        <begin position="45"/>
        <end position="136"/>
    </location>
</feature>
<dbReference type="PANTHER" id="PTHR30069">
    <property type="entry name" value="TONB-DEPENDENT OUTER MEMBRANE RECEPTOR"/>
    <property type="match status" value="1"/>
</dbReference>
<evidence type="ECO:0000313" key="15">
    <source>
        <dbReference type="EMBL" id="RXJ69119.1"/>
    </source>
</evidence>
<evidence type="ECO:0000259" key="14">
    <source>
        <dbReference type="Pfam" id="PF07715"/>
    </source>
</evidence>
<evidence type="ECO:0000256" key="7">
    <source>
        <dbReference type="ARBA" id="ARBA00023077"/>
    </source>
</evidence>
<evidence type="ECO:0000259" key="13">
    <source>
        <dbReference type="Pfam" id="PF00593"/>
    </source>
</evidence>
<feature type="domain" description="TonB-dependent receptor-like beta-barrel" evidence="13">
    <location>
        <begin position="224"/>
        <end position="630"/>
    </location>
</feature>
<keyword evidence="6 12" id="KW-0732">Signal</keyword>
<evidence type="ECO:0000256" key="3">
    <source>
        <dbReference type="ARBA" id="ARBA00022448"/>
    </source>
</evidence>
<dbReference type="PROSITE" id="PS52016">
    <property type="entry name" value="TONB_DEPENDENT_REC_3"/>
    <property type="match status" value="1"/>
</dbReference>
<dbReference type="RefSeq" id="WP_128979199.1">
    <property type="nucleotide sequence ID" value="NZ_PDKJ01000003.1"/>
</dbReference>
<keyword evidence="15" id="KW-0675">Receptor</keyword>
<dbReference type="Gene3D" id="2.170.130.10">
    <property type="entry name" value="TonB-dependent receptor, plug domain"/>
    <property type="match status" value="1"/>
</dbReference>
<evidence type="ECO:0000313" key="16">
    <source>
        <dbReference type="Proteomes" id="UP000290172"/>
    </source>
</evidence>
<evidence type="ECO:0000256" key="5">
    <source>
        <dbReference type="ARBA" id="ARBA00022692"/>
    </source>
</evidence>
<dbReference type="SUPFAM" id="SSF56935">
    <property type="entry name" value="Porins"/>
    <property type="match status" value="1"/>
</dbReference>
<dbReference type="GO" id="GO:0044718">
    <property type="term" value="P:siderophore transmembrane transport"/>
    <property type="evidence" value="ECO:0007669"/>
    <property type="project" value="TreeGrafter"/>
</dbReference>
<keyword evidence="8 10" id="KW-0472">Membrane</keyword>
<feature type="signal peptide" evidence="12">
    <location>
        <begin position="1"/>
        <end position="23"/>
    </location>
</feature>
<dbReference type="InterPro" id="IPR039426">
    <property type="entry name" value="TonB-dep_rcpt-like"/>
</dbReference>
<evidence type="ECO:0000256" key="9">
    <source>
        <dbReference type="ARBA" id="ARBA00023237"/>
    </source>
</evidence>
<keyword evidence="7 11" id="KW-0798">TonB box</keyword>
<dbReference type="CDD" id="cd01347">
    <property type="entry name" value="ligand_gated_channel"/>
    <property type="match status" value="1"/>
</dbReference>
<feature type="chain" id="PRO_5020418537" evidence="12">
    <location>
        <begin position="24"/>
        <end position="668"/>
    </location>
</feature>
<dbReference type="Pfam" id="PF07715">
    <property type="entry name" value="Plug"/>
    <property type="match status" value="1"/>
</dbReference>
<accession>A0A4Q0YJ22</accession>
<evidence type="ECO:0000256" key="6">
    <source>
        <dbReference type="ARBA" id="ARBA00022729"/>
    </source>
</evidence>
<dbReference type="Proteomes" id="UP000290172">
    <property type="component" value="Unassembled WGS sequence"/>
</dbReference>
<evidence type="ECO:0000256" key="1">
    <source>
        <dbReference type="ARBA" id="ARBA00004571"/>
    </source>
</evidence>
<proteinExistence type="inferred from homology"/>
<dbReference type="Gene3D" id="2.40.170.20">
    <property type="entry name" value="TonB-dependent receptor, beta-barrel domain"/>
    <property type="match status" value="1"/>
</dbReference>
<dbReference type="AlphaFoldDB" id="A0A4Q0YJ22"/>
<name>A0A4Q0YJ22_9BACT</name>
<dbReference type="PROSITE" id="PS01156">
    <property type="entry name" value="TONB_DEPENDENT_REC_2"/>
    <property type="match status" value="1"/>
</dbReference>
<dbReference type="InterPro" id="IPR036942">
    <property type="entry name" value="Beta-barrel_TonB_sf"/>
</dbReference>
<sequence>MTKSRILLSTIASLAIVSTQLFAQDNVKNVESVDVWDTEVISSSLNLGENSIETKQADHLSDLLRDLPGVDVGGTHSINNRINIRGLQDENLDITLDGAKIQNANMFHHIGNLLINPDILKRANIQVGTNSVVNGSLGGSVAFETKDGKDMLTDGKNYGARISTTYESNDSLGGSLSAYGKVFENADFLIYHNYLNKNNWKDGNGTETFGVDGEVNNTLIKFGVNLTDNQRLSLSYDTLKDEGDYAPRPDFGREYNEARTGLDTFPTEYTRETIILKHELDLDDKLFLTTSIYSNENELERYEGPLSSGAAVRPGAGLPAGTSNLEGLLVGKVKTEGINSKAQSFIETGSISHRLTYGGLYDKQTSKVTWEGKKYGDNEEAKSLAFYIEDAIDFNNGLIVTPGIRYNNYDFDGSYGKMDDSEVTYGLATEYNVNEDLTLFASVTTLFKGVEMVDVLASNRAVVADNTNLKSETGINKEIGFKYIKNNILGADTIGVSFTYFNTTIDDYIFQDTSVMSNMGELDIKGFEANLAYNKGNFNSLLTYSHSSSNFERTGEPLIEEPGDSISLGIDYKLTPRLDLSWESLFVLKEDDVPSGAYQEKKAYDVHDVALKWRPEGVKDLTVIAGVENIFDKAYSSHISENRYFAGYGYTTDYEPGRNFKITLAYKF</sequence>
<dbReference type="InterPro" id="IPR000531">
    <property type="entry name" value="Beta-barrel_TonB"/>
</dbReference>
<evidence type="ECO:0000256" key="2">
    <source>
        <dbReference type="ARBA" id="ARBA00009810"/>
    </source>
</evidence>
<evidence type="ECO:0000256" key="8">
    <source>
        <dbReference type="ARBA" id="ARBA00023136"/>
    </source>
</evidence>
<dbReference type="InterPro" id="IPR012910">
    <property type="entry name" value="Plug_dom"/>
</dbReference>
<dbReference type="InterPro" id="IPR010917">
    <property type="entry name" value="TonB_rcpt_CS"/>
</dbReference>
<comment type="similarity">
    <text evidence="2 10 11">Belongs to the TonB-dependent receptor family.</text>
</comment>
<dbReference type="PANTHER" id="PTHR30069:SF41">
    <property type="entry name" value="HEME_HEMOPEXIN UTILIZATION PROTEIN C"/>
    <property type="match status" value="1"/>
</dbReference>
<keyword evidence="5 10" id="KW-0812">Transmembrane</keyword>
<evidence type="ECO:0000256" key="4">
    <source>
        <dbReference type="ARBA" id="ARBA00022452"/>
    </source>
</evidence>
<dbReference type="EMBL" id="PDKJ01000003">
    <property type="protein sequence ID" value="RXJ69119.1"/>
    <property type="molecule type" value="Genomic_DNA"/>
</dbReference>
<dbReference type="Pfam" id="PF00593">
    <property type="entry name" value="TonB_dep_Rec_b-barrel"/>
    <property type="match status" value="1"/>
</dbReference>
<reference evidence="15 16" key="1">
    <citation type="submission" date="2017-10" db="EMBL/GenBank/DDBJ databases">
        <title>Genomics of the genus Arcobacter.</title>
        <authorList>
            <person name="Perez-Cataluna A."/>
            <person name="Figueras M.J."/>
        </authorList>
    </citation>
    <scope>NUCLEOTIDE SEQUENCE [LARGE SCALE GENOMIC DNA]</scope>
    <source>
        <strain evidence="15 16">CECT 8993</strain>
    </source>
</reference>